<comment type="caution">
    <text evidence="1">The sequence shown here is derived from an EMBL/GenBank/DDBJ whole genome shotgun (WGS) entry which is preliminary data.</text>
</comment>
<dbReference type="EMBL" id="JBHSZQ010000011">
    <property type="protein sequence ID" value="MFC7125890.1"/>
    <property type="molecule type" value="Genomic_DNA"/>
</dbReference>
<protein>
    <recommendedName>
        <fullName evidence="3">Flagellin</fullName>
    </recommendedName>
</protein>
<dbReference type="RefSeq" id="WP_267638040.1">
    <property type="nucleotide sequence ID" value="NZ_JAODIY010000011.1"/>
</dbReference>
<evidence type="ECO:0008006" key="3">
    <source>
        <dbReference type="Google" id="ProtNLM"/>
    </source>
</evidence>
<evidence type="ECO:0000313" key="1">
    <source>
        <dbReference type="EMBL" id="MFC7125890.1"/>
    </source>
</evidence>
<gene>
    <name evidence="1" type="ORF">ACFQJ7_07525</name>
</gene>
<dbReference type="PANTHER" id="PTHR42200:SF2">
    <property type="entry name" value="ARCHAEAL FLAGELLA-RELATED PROTEIN F"/>
    <property type="match status" value="1"/>
</dbReference>
<proteinExistence type="predicted"/>
<dbReference type="AlphaFoldDB" id="A0ABD5X9Q6"/>
<name>A0ABD5X9Q6_9EURY</name>
<reference evidence="1 2" key="1">
    <citation type="journal article" date="2014" name="Int. J. Syst. Evol. Microbiol.">
        <title>Complete genome sequence of Corynebacterium casei LMG S-19264T (=DSM 44701T), isolated from a smear-ripened cheese.</title>
        <authorList>
            <consortium name="US DOE Joint Genome Institute (JGI-PGF)"/>
            <person name="Walter F."/>
            <person name="Albersmeier A."/>
            <person name="Kalinowski J."/>
            <person name="Ruckert C."/>
        </authorList>
    </citation>
    <scope>NUCLEOTIDE SEQUENCE [LARGE SCALE GENOMIC DNA]</scope>
    <source>
        <strain evidence="1 2">CGMCC 4.7215</strain>
    </source>
</reference>
<accession>A0ABD5X9Q6</accession>
<evidence type="ECO:0000313" key="2">
    <source>
        <dbReference type="Proteomes" id="UP001596414"/>
    </source>
</evidence>
<dbReference type="InterPro" id="IPR002774">
    <property type="entry name" value="Flagellin_arc-type"/>
</dbReference>
<organism evidence="1 2">
    <name type="scientific">Halovenus rubra</name>
    <dbReference type="NCBI Taxonomy" id="869890"/>
    <lineage>
        <taxon>Archaea</taxon>
        <taxon>Methanobacteriati</taxon>
        <taxon>Methanobacteriota</taxon>
        <taxon>Stenosarchaea group</taxon>
        <taxon>Halobacteria</taxon>
        <taxon>Halobacteriales</taxon>
        <taxon>Haloarculaceae</taxon>
        <taxon>Halovenus</taxon>
    </lineage>
</organism>
<sequence length="290" mass="30433">MGFSTSASLLIIFFGAFIALGTVYTVASNTTEDVSTAYSDDFSAESAIVETGLSVEATYHETDGNLTLRADNDGATDLIVSEMDVLVDGVFRPLSSFDIVAVDDRGTDLWKTGEQLRIENTSASATRVKVITDTGVAATAPVTVVGFTNDSARTLDRTGNGTDSTISFDIETSYAENVTLQSVSVDTVAGAGPTTLNYAKNGSLSELNITIGPNHGTANATADGEFSIGETISHNAISLGPEETARYRLGEFRDASGSPVAMPSTTVSVTITFEDPYGVERTFSFTEAGF</sequence>
<dbReference type="Proteomes" id="UP001596414">
    <property type="component" value="Unassembled WGS sequence"/>
</dbReference>
<dbReference type="PANTHER" id="PTHR42200">
    <property type="entry name" value="ARCHAEAL FLAGELLA-RELATED PROTEIN F-RELATED"/>
    <property type="match status" value="1"/>
</dbReference>